<protein>
    <submittedName>
        <fullName evidence="1">Uncharacterized protein</fullName>
    </submittedName>
</protein>
<evidence type="ECO:0000313" key="2">
    <source>
        <dbReference type="Proteomes" id="UP001165082"/>
    </source>
</evidence>
<accession>A0A9W7FWL6</accession>
<dbReference type="EMBL" id="BRXZ01007105">
    <property type="protein sequence ID" value="GMI24256.1"/>
    <property type="molecule type" value="Genomic_DNA"/>
</dbReference>
<reference evidence="1" key="1">
    <citation type="submission" date="2022-07" db="EMBL/GenBank/DDBJ databases">
        <title>Genome analysis of Parmales, a sister group of diatoms, reveals the evolutionary specialization of diatoms from phago-mixotrophs to photoautotrophs.</title>
        <authorList>
            <person name="Ban H."/>
            <person name="Sato S."/>
            <person name="Yoshikawa S."/>
            <person name="Kazumasa Y."/>
            <person name="Nakamura Y."/>
            <person name="Ichinomiya M."/>
            <person name="Saitoh K."/>
            <person name="Sato N."/>
            <person name="Blanc-Mathieu R."/>
            <person name="Endo H."/>
            <person name="Kuwata A."/>
            <person name="Ogata H."/>
        </authorList>
    </citation>
    <scope>NUCLEOTIDE SEQUENCE</scope>
</reference>
<keyword evidence="2" id="KW-1185">Reference proteome</keyword>
<proteinExistence type="predicted"/>
<gene>
    <name evidence="1" type="ORF">TrRE_jg10349</name>
</gene>
<dbReference type="Proteomes" id="UP001165082">
    <property type="component" value="Unassembled WGS sequence"/>
</dbReference>
<comment type="caution">
    <text evidence="1">The sequence shown here is derived from an EMBL/GenBank/DDBJ whole genome shotgun (WGS) entry which is preliminary data.</text>
</comment>
<organism evidence="1 2">
    <name type="scientific">Triparma retinervis</name>
    <dbReference type="NCBI Taxonomy" id="2557542"/>
    <lineage>
        <taxon>Eukaryota</taxon>
        <taxon>Sar</taxon>
        <taxon>Stramenopiles</taxon>
        <taxon>Ochrophyta</taxon>
        <taxon>Bolidophyceae</taxon>
        <taxon>Parmales</taxon>
        <taxon>Triparmaceae</taxon>
        <taxon>Triparma</taxon>
    </lineage>
</organism>
<sequence length="69" mass="7758">MNVQPIPAKYALVHEELFKKLEEPGVEGVVDNAEIKKVKVLDIGQVVHDCPTKVRDFVLSESNSGAWRR</sequence>
<evidence type="ECO:0000313" key="1">
    <source>
        <dbReference type="EMBL" id="GMI24256.1"/>
    </source>
</evidence>
<dbReference type="AlphaFoldDB" id="A0A9W7FWL6"/>
<name>A0A9W7FWL6_9STRA</name>